<gene>
    <name evidence="1" type="ORF">OS493_022987</name>
</gene>
<dbReference type="PANTHER" id="PTHR10098">
    <property type="entry name" value="RAPSYN-RELATED"/>
    <property type="match status" value="1"/>
</dbReference>
<sequence length="222" mass="25536">MLGQIYNEIGHYKESIRSYKRALEISQEIGDRKVESNAYRGLGDIYGCLEPQSGQGESYAKKALEISKQSGDKKDLAANYIGLAQLYSLRGRFKESLENHKLAVDIMKEIGTSMERQQLRFVSHLCNVPEALCTAERGRARALVDLMSKRFGIRERRNSNDICVDGLRELSIQNHSTIIFIAAVYKNIYFWVMEEGRIRFKLHKLESREESLTDLFEFAKKT</sequence>
<protein>
    <recommendedName>
        <fullName evidence="3">Tetratricopeptide repeat protein 28</fullName>
    </recommendedName>
</protein>
<proteinExistence type="predicted"/>
<dbReference type="AlphaFoldDB" id="A0A9W9ZB15"/>
<dbReference type="InterPro" id="IPR011990">
    <property type="entry name" value="TPR-like_helical_dom_sf"/>
</dbReference>
<evidence type="ECO:0008006" key="3">
    <source>
        <dbReference type="Google" id="ProtNLM"/>
    </source>
</evidence>
<dbReference type="OrthoDB" id="286233at2759"/>
<dbReference type="SUPFAM" id="SSF48452">
    <property type="entry name" value="TPR-like"/>
    <property type="match status" value="1"/>
</dbReference>
<dbReference type="Pfam" id="PF13181">
    <property type="entry name" value="TPR_8"/>
    <property type="match status" value="1"/>
</dbReference>
<accession>A0A9W9ZB15</accession>
<reference evidence="1" key="1">
    <citation type="submission" date="2023-01" db="EMBL/GenBank/DDBJ databases">
        <title>Genome assembly of the deep-sea coral Lophelia pertusa.</title>
        <authorList>
            <person name="Herrera S."/>
            <person name="Cordes E."/>
        </authorList>
    </citation>
    <scope>NUCLEOTIDE SEQUENCE</scope>
    <source>
        <strain evidence="1">USNM1676648</strain>
        <tissue evidence="1">Polyp</tissue>
    </source>
</reference>
<name>A0A9W9ZB15_9CNID</name>
<comment type="caution">
    <text evidence="1">The sequence shown here is derived from an EMBL/GenBank/DDBJ whole genome shotgun (WGS) entry which is preliminary data.</text>
</comment>
<dbReference type="Proteomes" id="UP001163046">
    <property type="component" value="Unassembled WGS sequence"/>
</dbReference>
<organism evidence="1 2">
    <name type="scientific">Desmophyllum pertusum</name>
    <dbReference type="NCBI Taxonomy" id="174260"/>
    <lineage>
        <taxon>Eukaryota</taxon>
        <taxon>Metazoa</taxon>
        <taxon>Cnidaria</taxon>
        <taxon>Anthozoa</taxon>
        <taxon>Hexacorallia</taxon>
        <taxon>Scleractinia</taxon>
        <taxon>Caryophylliina</taxon>
        <taxon>Caryophylliidae</taxon>
        <taxon>Desmophyllum</taxon>
    </lineage>
</organism>
<dbReference type="EMBL" id="MU826366">
    <property type="protein sequence ID" value="KAJ7378453.1"/>
    <property type="molecule type" value="Genomic_DNA"/>
</dbReference>
<dbReference type="Gene3D" id="1.25.40.10">
    <property type="entry name" value="Tetratricopeptide repeat domain"/>
    <property type="match status" value="1"/>
</dbReference>
<evidence type="ECO:0000313" key="2">
    <source>
        <dbReference type="Proteomes" id="UP001163046"/>
    </source>
</evidence>
<dbReference type="InterPro" id="IPR019734">
    <property type="entry name" value="TPR_rpt"/>
</dbReference>
<keyword evidence="2" id="KW-1185">Reference proteome</keyword>
<dbReference type="PROSITE" id="PS50293">
    <property type="entry name" value="TPR_REGION"/>
    <property type="match status" value="1"/>
</dbReference>
<dbReference type="Pfam" id="PF13424">
    <property type="entry name" value="TPR_12"/>
    <property type="match status" value="1"/>
</dbReference>
<evidence type="ECO:0000313" key="1">
    <source>
        <dbReference type="EMBL" id="KAJ7378453.1"/>
    </source>
</evidence>